<protein>
    <submittedName>
        <fullName evidence="1">Uncharacterized protein</fullName>
    </submittedName>
</protein>
<keyword evidence="2" id="KW-1185">Reference proteome</keyword>
<reference evidence="1 2" key="1">
    <citation type="journal article" date="2019" name="Sci. Rep.">
        <title>Orb-weaving spider Araneus ventricosus genome elucidates the spidroin gene catalogue.</title>
        <authorList>
            <person name="Kono N."/>
            <person name="Nakamura H."/>
            <person name="Ohtoshi R."/>
            <person name="Moran D.A.P."/>
            <person name="Shinohara A."/>
            <person name="Yoshida Y."/>
            <person name="Fujiwara M."/>
            <person name="Mori M."/>
            <person name="Tomita M."/>
            <person name="Arakawa K."/>
        </authorList>
    </citation>
    <scope>NUCLEOTIDE SEQUENCE [LARGE SCALE GENOMIC DNA]</scope>
</reference>
<dbReference type="AlphaFoldDB" id="A0A4Y2KIP8"/>
<name>A0A4Y2KIP8_ARAVE</name>
<comment type="caution">
    <text evidence="1">The sequence shown here is derived from an EMBL/GenBank/DDBJ whole genome shotgun (WGS) entry which is preliminary data.</text>
</comment>
<dbReference type="Proteomes" id="UP000499080">
    <property type="component" value="Unassembled WGS sequence"/>
</dbReference>
<dbReference type="EMBL" id="BGPR01004647">
    <property type="protein sequence ID" value="GBN01800.1"/>
    <property type="molecule type" value="Genomic_DNA"/>
</dbReference>
<sequence>MLINAQNSPTKRDRYTATSNNSDAIATFNNLQHNSNQQHSNMQILDLVEDGAPTVISPTFEDILSRRLRQTPSIQKSETRRKIDTNSAVITIRDFLDLVAVREQEIEKGATLKAKRIAAKGKKKCVIKNLEETDEPPVKQALLSNTSNEELQVEVEILNNTTLEQAKILLANIHDTIKEQVYFAVNYRVATETVKNFSLTKLTTTFP</sequence>
<evidence type="ECO:0000313" key="2">
    <source>
        <dbReference type="Proteomes" id="UP000499080"/>
    </source>
</evidence>
<evidence type="ECO:0000313" key="1">
    <source>
        <dbReference type="EMBL" id="GBN01800.1"/>
    </source>
</evidence>
<organism evidence="1 2">
    <name type="scientific">Araneus ventricosus</name>
    <name type="common">Orbweaver spider</name>
    <name type="synonym">Epeira ventricosa</name>
    <dbReference type="NCBI Taxonomy" id="182803"/>
    <lineage>
        <taxon>Eukaryota</taxon>
        <taxon>Metazoa</taxon>
        <taxon>Ecdysozoa</taxon>
        <taxon>Arthropoda</taxon>
        <taxon>Chelicerata</taxon>
        <taxon>Arachnida</taxon>
        <taxon>Araneae</taxon>
        <taxon>Araneomorphae</taxon>
        <taxon>Entelegynae</taxon>
        <taxon>Araneoidea</taxon>
        <taxon>Araneidae</taxon>
        <taxon>Araneus</taxon>
    </lineage>
</organism>
<proteinExistence type="predicted"/>
<accession>A0A4Y2KIP8</accession>
<gene>
    <name evidence="1" type="ORF">AVEN_31904_1</name>
</gene>